<evidence type="ECO:0000256" key="1">
    <source>
        <dbReference type="ARBA" id="ARBA00004377"/>
    </source>
</evidence>
<comment type="similarity">
    <text evidence="9">Belongs to the GSP H family.</text>
</comment>
<protein>
    <recommendedName>
        <fullName evidence="2">Type II secretion system protein H</fullName>
    </recommendedName>
    <alternativeName>
        <fullName evidence="10">General secretion pathway protein H</fullName>
    </alternativeName>
</protein>
<dbReference type="Pfam" id="PF12019">
    <property type="entry name" value="GspH"/>
    <property type="match status" value="1"/>
</dbReference>
<reference evidence="13 14" key="1">
    <citation type="submission" date="2015-11" db="EMBL/GenBank/DDBJ databases">
        <title>Long Read and Single Molecule DNA Sequencing Simplifies Genome Assembly and TAL Effector Gene Analysis of Xanthomonas translucens.</title>
        <authorList>
            <person name="Peng Z."/>
            <person name="Hu Y."/>
            <person name="Xie J."/>
            <person name="Potnis N."/>
            <person name="Akhunova A."/>
            <person name="Jones J."/>
            <person name="Liu Z."/>
            <person name="White F."/>
            <person name="Liu S."/>
        </authorList>
    </citation>
    <scope>NUCLEOTIDE SEQUENCE [LARGE SCALE GENOMIC DNA]</scope>
    <source>
        <strain evidence="13 14">B1</strain>
    </source>
</reference>
<dbReference type="InterPro" id="IPR012902">
    <property type="entry name" value="N_methyl_site"/>
</dbReference>
<evidence type="ECO:0000256" key="6">
    <source>
        <dbReference type="ARBA" id="ARBA00022692"/>
    </source>
</evidence>
<name>A0A109HJ42_XANCT</name>
<dbReference type="GO" id="GO:0015627">
    <property type="term" value="C:type II protein secretion system complex"/>
    <property type="evidence" value="ECO:0007669"/>
    <property type="project" value="InterPro"/>
</dbReference>
<evidence type="ECO:0000256" key="3">
    <source>
        <dbReference type="ARBA" id="ARBA00022475"/>
    </source>
</evidence>
<keyword evidence="6 11" id="KW-0812">Transmembrane</keyword>
<dbReference type="NCBIfam" id="NF047827">
    <property type="entry name" value="T3SSXpsH"/>
    <property type="match status" value="1"/>
</dbReference>
<keyword evidence="8 11" id="KW-0472">Membrane</keyword>
<dbReference type="GO" id="GO:0015628">
    <property type="term" value="P:protein secretion by the type II secretion system"/>
    <property type="evidence" value="ECO:0007669"/>
    <property type="project" value="InterPro"/>
</dbReference>
<dbReference type="PROSITE" id="PS00409">
    <property type="entry name" value="PROKAR_NTER_METHYL"/>
    <property type="match status" value="1"/>
</dbReference>
<sequence length="172" mass="18541">MIHTPAGVLQRGAHACVPPPRARMRGVSLLEMLLVVGLIAIAAVLAASVLTGGIDGMRLRSSAKEIAAQLRYTRAQAIASGQPQRFLIDPQAHRWQAPNGRHGEIPASLAIRFSGAREAQRRQDEGAIQFFEDGAATGGRIELLTRKASWRIDVAWLTGEVKVGRPPQQGMP</sequence>
<keyword evidence="7 11" id="KW-1133">Transmembrane helix</keyword>
<feature type="transmembrane region" description="Helical" evidence="11">
    <location>
        <begin position="32"/>
        <end position="54"/>
    </location>
</feature>
<gene>
    <name evidence="13" type="ORF">ATB53_16205</name>
</gene>
<dbReference type="EMBL" id="LNTA01000159">
    <property type="protein sequence ID" value="KWV13193.1"/>
    <property type="molecule type" value="Genomic_DNA"/>
</dbReference>
<evidence type="ECO:0000256" key="9">
    <source>
        <dbReference type="ARBA" id="ARBA00025772"/>
    </source>
</evidence>
<evidence type="ECO:0000256" key="10">
    <source>
        <dbReference type="ARBA" id="ARBA00030775"/>
    </source>
</evidence>
<feature type="domain" description="General secretion pathway GspH" evidence="12">
    <location>
        <begin position="63"/>
        <end position="157"/>
    </location>
</feature>
<dbReference type="Proteomes" id="UP000055854">
    <property type="component" value="Unassembled WGS sequence"/>
</dbReference>
<comment type="subcellular location">
    <subcellularLocation>
        <location evidence="1">Cell inner membrane</location>
        <topology evidence="1">Single-pass membrane protein</topology>
    </subcellularLocation>
</comment>
<keyword evidence="4" id="KW-0488">Methylation</keyword>
<evidence type="ECO:0000256" key="5">
    <source>
        <dbReference type="ARBA" id="ARBA00022519"/>
    </source>
</evidence>
<comment type="caution">
    <text evidence="13">The sequence shown here is derived from an EMBL/GenBank/DDBJ whole genome shotgun (WGS) entry which is preliminary data.</text>
</comment>
<dbReference type="Gene3D" id="3.55.40.10">
    <property type="entry name" value="minor pseudopilin epsh domain"/>
    <property type="match status" value="1"/>
</dbReference>
<evidence type="ECO:0000256" key="2">
    <source>
        <dbReference type="ARBA" id="ARBA00021549"/>
    </source>
</evidence>
<keyword evidence="3" id="KW-1003">Cell membrane</keyword>
<dbReference type="GO" id="GO:0005886">
    <property type="term" value="C:plasma membrane"/>
    <property type="evidence" value="ECO:0007669"/>
    <property type="project" value="UniProtKB-SubCell"/>
</dbReference>
<accession>A0A109HJ42</accession>
<evidence type="ECO:0000256" key="8">
    <source>
        <dbReference type="ARBA" id="ARBA00023136"/>
    </source>
</evidence>
<dbReference type="AlphaFoldDB" id="A0A109HJ42"/>
<proteinExistence type="inferred from homology"/>
<evidence type="ECO:0000256" key="11">
    <source>
        <dbReference type="SAM" id="Phobius"/>
    </source>
</evidence>
<dbReference type="InterPro" id="IPR045584">
    <property type="entry name" value="Pilin-like"/>
</dbReference>
<evidence type="ECO:0000256" key="7">
    <source>
        <dbReference type="ARBA" id="ARBA00022989"/>
    </source>
</evidence>
<organism evidence="13 14">
    <name type="scientific">Xanthomonas campestris pv. translucens</name>
    <dbReference type="NCBI Taxonomy" id="343"/>
    <lineage>
        <taxon>Bacteria</taxon>
        <taxon>Pseudomonadati</taxon>
        <taxon>Pseudomonadota</taxon>
        <taxon>Gammaproteobacteria</taxon>
        <taxon>Lysobacterales</taxon>
        <taxon>Lysobacteraceae</taxon>
        <taxon>Xanthomonas</taxon>
        <taxon>Xanthomonas translucens group</taxon>
    </lineage>
</organism>
<keyword evidence="5" id="KW-0997">Cell inner membrane</keyword>
<evidence type="ECO:0000256" key="4">
    <source>
        <dbReference type="ARBA" id="ARBA00022481"/>
    </source>
</evidence>
<evidence type="ECO:0000313" key="13">
    <source>
        <dbReference type="EMBL" id="KWV13193.1"/>
    </source>
</evidence>
<evidence type="ECO:0000313" key="14">
    <source>
        <dbReference type="Proteomes" id="UP000055854"/>
    </source>
</evidence>
<evidence type="ECO:0000259" key="12">
    <source>
        <dbReference type="Pfam" id="PF12019"/>
    </source>
</evidence>
<dbReference type="InterPro" id="IPR022346">
    <property type="entry name" value="T2SS_GspH"/>
</dbReference>
<dbReference type="SUPFAM" id="SSF54523">
    <property type="entry name" value="Pili subunits"/>
    <property type="match status" value="1"/>
</dbReference>